<dbReference type="SMART" id="SM00855">
    <property type="entry name" value="PGAM"/>
    <property type="match status" value="1"/>
</dbReference>
<reference evidence="2 3" key="2">
    <citation type="submission" date="2020-08" db="EMBL/GenBank/DDBJ databases">
        <title>The Agave Microbiome: Exploring the role of microbial communities in plant adaptations to desert environments.</title>
        <authorList>
            <person name="Partida-Martinez L.P."/>
        </authorList>
    </citation>
    <scope>NUCLEOTIDE SEQUENCE [LARGE SCALE GENOMIC DNA]</scope>
    <source>
        <strain evidence="2 3">AT2.17</strain>
    </source>
</reference>
<accession>A0A7Y9H5G6</accession>
<dbReference type="SUPFAM" id="SSF53254">
    <property type="entry name" value="Phosphoglycerate mutase-like"/>
    <property type="match status" value="1"/>
</dbReference>
<evidence type="ECO:0000313" key="2">
    <source>
        <dbReference type="EMBL" id="NYE38271.1"/>
    </source>
</evidence>
<name>A0A7Y9H5G6_9ACTN</name>
<evidence type="ECO:0000313" key="3">
    <source>
        <dbReference type="Proteomes" id="UP000549911"/>
    </source>
</evidence>
<dbReference type="InterPro" id="IPR029033">
    <property type="entry name" value="His_PPase_superfam"/>
</dbReference>
<evidence type="ECO:0000256" key="1">
    <source>
        <dbReference type="SAM" id="MobiDB-lite"/>
    </source>
</evidence>
<organism evidence="2 3">
    <name type="scientific">Nocardioides cavernae</name>
    <dbReference type="NCBI Taxonomy" id="1921566"/>
    <lineage>
        <taxon>Bacteria</taxon>
        <taxon>Bacillati</taxon>
        <taxon>Actinomycetota</taxon>
        <taxon>Actinomycetes</taxon>
        <taxon>Propionibacteriales</taxon>
        <taxon>Nocardioidaceae</taxon>
        <taxon>Nocardioides</taxon>
    </lineage>
</organism>
<comment type="caution">
    <text evidence="2">The sequence shown here is derived from an EMBL/GenBank/DDBJ whole genome shotgun (WGS) entry which is preliminary data.</text>
</comment>
<reference evidence="2 3" key="1">
    <citation type="submission" date="2020-07" db="EMBL/GenBank/DDBJ databases">
        <authorList>
            <person name="Partida-Martinez L."/>
            <person name="Huntemann M."/>
            <person name="Clum A."/>
            <person name="Wang J."/>
            <person name="Palaniappan K."/>
            <person name="Ritter S."/>
            <person name="Chen I.-M."/>
            <person name="Stamatis D."/>
            <person name="Reddy T."/>
            <person name="O'Malley R."/>
            <person name="Daum C."/>
            <person name="Shapiro N."/>
            <person name="Ivanova N."/>
            <person name="Kyrpides N."/>
            <person name="Woyke T."/>
        </authorList>
    </citation>
    <scope>NUCLEOTIDE SEQUENCE [LARGE SCALE GENOMIC DNA]</scope>
    <source>
        <strain evidence="2 3">AT2.17</strain>
    </source>
</reference>
<dbReference type="RefSeq" id="WP_257030002.1">
    <property type="nucleotide sequence ID" value="NZ_JACCBW010000004.1"/>
</dbReference>
<proteinExistence type="predicted"/>
<dbReference type="AlphaFoldDB" id="A0A7Y9H5G6"/>
<dbReference type="GO" id="GO:0016787">
    <property type="term" value="F:hydrolase activity"/>
    <property type="evidence" value="ECO:0007669"/>
    <property type="project" value="UniProtKB-KW"/>
</dbReference>
<dbReference type="Pfam" id="PF00300">
    <property type="entry name" value="His_Phos_1"/>
    <property type="match status" value="1"/>
</dbReference>
<dbReference type="InterPro" id="IPR013078">
    <property type="entry name" value="His_Pase_superF_clade-1"/>
</dbReference>
<gene>
    <name evidence="2" type="ORF">F4692_003419</name>
</gene>
<sequence>MQESVGKAGDSMVRRLVVVRHSKAEAGGPSDHERALAPQGHADAEEAGRWLASRGIVPDAALVSDALRTRETWADLAGGAGWDLVPDFVAALYAAGPDAAMDLVRETDPDVATLVVLGHNPTVAYVAELLDDGDGDADATTDLITRGFPTSTLAVFAVDAPWADLAPGTGRLEAFHVGDG</sequence>
<feature type="region of interest" description="Disordered" evidence="1">
    <location>
        <begin position="23"/>
        <end position="44"/>
    </location>
</feature>
<protein>
    <submittedName>
        <fullName evidence="2">Phosphohistidine phosphatase</fullName>
        <ecNumber evidence="2">3.1.3.-</ecNumber>
    </submittedName>
</protein>
<dbReference type="Proteomes" id="UP000549911">
    <property type="component" value="Unassembled WGS sequence"/>
</dbReference>
<dbReference type="EMBL" id="JACCBW010000004">
    <property type="protein sequence ID" value="NYE38271.1"/>
    <property type="molecule type" value="Genomic_DNA"/>
</dbReference>
<dbReference type="EC" id="3.1.3.-" evidence="2"/>
<dbReference type="PANTHER" id="PTHR47623:SF1">
    <property type="entry name" value="OS09G0287300 PROTEIN"/>
    <property type="match status" value="1"/>
</dbReference>
<keyword evidence="2" id="KW-0378">Hydrolase</keyword>
<dbReference type="Gene3D" id="3.40.50.1240">
    <property type="entry name" value="Phosphoglycerate mutase-like"/>
    <property type="match status" value="1"/>
</dbReference>
<keyword evidence="3" id="KW-1185">Reference proteome</keyword>
<dbReference type="PANTHER" id="PTHR47623">
    <property type="entry name" value="OS09G0287300 PROTEIN"/>
    <property type="match status" value="1"/>
</dbReference>